<keyword evidence="3" id="KW-0472">Membrane</keyword>
<dbReference type="Proteomes" id="UP001589536">
    <property type="component" value="Unassembled WGS sequence"/>
</dbReference>
<evidence type="ECO:0000256" key="3">
    <source>
        <dbReference type="SAM" id="Phobius"/>
    </source>
</evidence>
<sequence>MIRHLSKRRSLPAVLGILLSLGLVLAGLAPAHAANYLRIGGSGSSWAGNALQDWIARVGAQGVTVDYENKGSSTGRKEFADQMKQFAISEIPYSGDTADPRDNSMPGFSYGMLPVVAGGTAFMYNLKAGSSRMNSLKLSQPAIAKIFTGQVTRWNDPIVAADNPGVALPDATINVVVRSDGSGATAQFTLWLLRQYPGDYAKLCAVTGCDPQHATSFYPTQGLKNFVAQNGSQGVTTYTANNQYTINYDEYSYAQGIGFPVAQVKNAAGFYTLPTEYAVAVALTQAKINQDKGSPNYLSQDLSAVYGYKDPRTYPMSAYSYMIVPTQATNAVNPAQGATLGFFANYALCEGQRPMGQLGYSPLPMNLVLAGMEQIRKIPGVDQDTMRKMDETRASVSSGSATACNNPTFKPGDSPSANQLVRTAPFDKACDAACQANWRGVDAAVNQGPAGATVTAGAETAAATAGGSAQAGGGDLPGADPTAGAAACDPDSGTCAAAAAGAAGGAGAAQQLTPVTTTLASSRGWGQPQNLLLIIGGLVGLLVFVPPLAAGALSRRTRRKGGMKA</sequence>
<evidence type="ECO:0000313" key="5">
    <source>
        <dbReference type="EMBL" id="MFB9713856.1"/>
    </source>
</evidence>
<dbReference type="EMBL" id="JBHMBH010000018">
    <property type="protein sequence ID" value="MFB9713856.1"/>
    <property type="molecule type" value="Genomic_DNA"/>
</dbReference>
<accession>A0ABV5UMU9</accession>
<name>A0ABV5UMU9_9MICC</name>
<feature type="region of interest" description="Disordered" evidence="2">
    <location>
        <begin position="466"/>
        <end position="485"/>
    </location>
</feature>
<evidence type="ECO:0000256" key="1">
    <source>
        <dbReference type="ARBA" id="ARBA00008725"/>
    </source>
</evidence>
<dbReference type="PANTHER" id="PTHR42996:SF1">
    <property type="entry name" value="PHOSPHATE-BINDING PROTEIN PSTS"/>
    <property type="match status" value="1"/>
</dbReference>
<dbReference type="InterPro" id="IPR050962">
    <property type="entry name" value="Phosphate-bind_PstS"/>
</dbReference>
<dbReference type="RefSeq" id="WP_345052239.1">
    <property type="nucleotide sequence ID" value="NZ_BAABED010000001.1"/>
</dbReference>
<keyword evidence="6" id="KW-1185">Reference proteome</keyword>
<evidence type="ECO:0000259" key="4">
    <source>
        <dbReference type="Pfam" id="PF12849"/>
    </source>
</evidence>
<comment type="caution">
    <text evidence="5">The sequence shown here is derived from an EMBL/GenBank/DDBJ whole genome shotgun (WGS) entry which is preliminary data.</text>
</comment>
<keyword evidence="3" id="KW-0812">Transmembrane</keyword>
<dbReference type="InterPro" id="IPR024370">
    <property type="entry name" value="PBP_domain"/>
</dbReference>
<comment type="similarity">
    <text evidence="1">Belongs to the PstS family.</text>
</comment>
<organism evidence="5 6">
    <name type="scientific">Arthrobacter methylotrophus</name>
    <dbReference type="NCBI Taxonomy" id="121291"/>
    <lineage>
        <taxon>Bacteria</taxon>
        <taxon>Bacillati</taxon>
        <taxon>Actinomycetota</taxon>
        <taxon>Actinomycetes</taxon>
        <taxon>Micrococcales</taxon>
        <taxon>Micrococcaceae</taxon>
        <taxon>Arthrobacter</taxon>
    </lineage>
</organism>
<evidence type="ECO:0000256" key="2">
    <source>
        <dbReference type="SAM" id="MobiDB-lite"/>
    </source>
</evidence>
<evidence type="ECO:0000313" key="6">
    <source>
        <dbReference type="Proteomes" id="UP001589536"/>
    </source>
</evidence>
<feature type="compositionally biased region" description="Polar residues" evidence="2">
    <location>
        <begin position="394"/>
        <end position="408"/>
    </location>
</feature>
<feature type="transmembrane region" description="Helical" evidence="3">
    <location>
        <begin position="531"/>
        <end position="553"/>
    </location>
</feature>
<protein>
    <submittedName>
        <fullName evidence="5">Substrate-binding domain-containing protein</fullName>
    </submittedName>
</protein>
<feature type="region of interest" description="Disordered" evidence="2">
    <location>
        <begin position="394"/>
        <end position="417"/>
    </location>
</feature>
<dbReference type="SUPFAM" id="SSF53850">
    <property type="entry name" value="Periplasmic binding protein-like II"/>
    <property type="match status" value="1"/>
</dbReference>
<dbReference type="PANTHER" id="PTHR42996">
    <property type="entry name" value="PHOSPHATE-BINDING PROTEIN PSTS"/>
    <property type="match status" value="1"/>
</dbReference>
<gene>
    <name evidence="5" type="ORF">ACFFPI_06780</name>
</gene>
<dbReference type="Pfam" id="PF12849">
    <property type="entry name" value="PBP_like_2"/>
    <property type="match status" value="1"/>
</dbReference>
<keyword evidence="3" id="KW-1133">Transmembrane helix</keyword>
<reference evidence="5 6" key="1">
    <citation type="submission" date="2024-09" db="EMBL/GenBank/DDBJ databases">
        <authorList>
            <person name="Sun Q."/>
            <person name="Mori K."/>
        </authorList>
    </citation>
    <scope>NUCLEOTIDE SEQUENCE [LARGE SCALE GENOMIC DNA]</scope>
    <source>
        <strain evidence="5 6">JCM 13519</strain>
    </source>
</reference>
<feature type="domain" description="PBP" evidence="4">
    <location>
        <begin position="30"/>
        <end position="348"/>
    </location>
</feature>
<proteinExistence type="inferred from homology"/>
<dbReference type="Gene3D" id="3.40.190.10">
    <property type="entry name" value="Periplasmic binding protein-like II"/>
    <property type="match status" value="2"/>
</dbReference>